<accession>A0A5B9WH68</accession>
<reference evidence="1 2" key="1">
    <citation type="submission" date="2019-08" db="EMBL/GenBank/DDBJ databases">
        <title>Deep-cultivation of Planctomycetes and their phenomic and genomic characterization uncovers novel biology.</title>
        <authorList>
            <person name="Wiegand S."/>
            <person name="Jogler M."/>
            <person name="Boedeker C."/>
            <person name="Pinto D."/>
            <person name="Vollmers J."/>
            <person name="Rivas-Marin E."/>
            <person name="Kohn T."/>
            <person name="Peeters S.H."/>
            <person name="Heuer A."/>
            <person name="Rast P."/>
            <person name="Oberbeckmann S."/>
            <person name="Bunk B."/>
            <person name="Jeske O."/>
            <person name="Meyerdierks A."/>
            <person name="Storesund J.E."/>
            <person name="Kallscheuer N."/>
            <person name="Luecker S."/>
            <person name="Lage O.M."/>
            <person name="Pohl T."/>
            <person name="Merkel B.J."/>
            <person name="Hornburger P."/>
            <person name="Mueller R.-W."/>
            <person name="Bruemmer F."/>
            <person name="Labrenz M."/>
            <person name="Spormann A.M."/>
            <person name="Op den Camp H."/>
            <person name="Overmann J."/>
            <person name="Amann R."/>
            <person name="Jetten M.S.M."/>
            <person name="Mascher T."/>
            <person name="Medema M.H."/>
            <person name="Devos D.P."/>
            <person name="Kaster A.-K."/>
            <person name="Ovreas L."/>
            <person name="Rohde M."/>
            <person name="Galperin M.Y."/>
            <person name="Jogler C."/>
        </authorList>
    </citation>
    <scope>NUCLEOTIDE SEQUENCE [LARGE SCALE GENOMIC DNA]</scope>
    <source>
        <strain evidence="1 2">OJF2</strain>
    </source>
</reference>
<dbReference type="PROSITE" id="PS51318">
    <property type="entry name" value="TAT"/>
    <property type="match status" value="1"/>
</dbReference>
<keyword evidence="2" id="KW-1185">Reference proteome</keyword>
<dbReference type="InterPro" id="IPR017850">
    <property type="entry name" value="Alkaline_phosphatase_core_sf"/>
</dbReference>
<organism evidence="1 2">
    <name type="scientific">Aquisphaera giovannonii</name>
    <dbReference type="NCBI Taxonomy" id="406548"/>
    <lineage>
        <taxon>Bacteria</taxon>
        <taxon>Pseudomonadati</taxon>
        <taxon>Planctomycetota</taxon>
        <taxon>Planctomycetia</taxon>
        <taxon>Isosphaerales</taxon>
        <taxon>Isosphaeraceae</taxon>
        <taxon>Aquisphaera</taxon>
    </lineage>
</organism>
<evidence type="ECO:0000313" key="1">
    <source>
        <dbReference type="EMBL" id="QEH39180.1"/>
    </source>
</evidence>
<evidence type="ECO:0000313" key="2">
    <source>
        <dbReference type="Proteomes" id="UP000324233"/>
    </source>
</evidence>
<dbReference type="SUPFAM" id="SSF53649">
    <property type="entry name" value="Alkaline phosphatase-like"/>
    <property type="match status" value="1"/>
</dbReference>
<dbReference type="Proteomes" id="UP000324233">
    <property type="component" value="Chromosome"/>
</dbReference>
<dbReference type="EMBL" id="CP042997">
    <property type="protein sequence ID" value="QEH39180.1"/>
    <property type="molecule type" value="Genomic_DNA"/>
</dbReference>
<name>A0A5B9WH68_9BACT</name>
<dbReference type="Gene3D" id="3.40.720.10">
    <property type="entry name" value="Alkaline Phosphatase, subunit A"/>
    <property type="match status" value="1"/>
</dbReference>
<dbReference type="KEGG" id="agv:OJF2_77920"/>
<proteinExistence type="predicted"/>
<dbReference type="Pfam" id="PF07394">
    <property type="entry name" value="DUF1501"/>
    <property type="match status" value="1"/>
</dbReference>
<dbReference type="AlphaFoldDB" id="A0A5B9WH68"/>
<dbReference type="RefSeq" id="WP_148598522.1">
    <property type="nucleotide sequence ID" value="NZ_CP042997.1"/>
</dbReference>
<dbReference type="PANTHER" id="PTHR43737:SF1">
    <property type="entry name" value="DUF1501 DOMAIN-CONTAINING PROTEIN"/>
    <property type="match status" value="1"/>
</dbReference>
<dbReference type="InterPro" id="IPR010869">
    <property type="entry name" value="DUF1501"/>
</dbReference>
<dbReference type="InterPro" id="IPR006311">
    <property type="entry name" value="TAT_signal"/>
</dbReference>
<sequence>MFHLESGSVRDCDGVSRREFLRVGGLGLAGLSLADMLRAEGRAAATPSGTKAKGRGQAPARSVILLWMQGGASHIDTFDPKPEAPAEVRGEFGVIPTALPGVQICEHLPRMAQHLDRTTVIRSGYSYNAGHGIADAYMLSGWRFSPATVYPSMGSVVARELPANPGMPPYMQLGIYVDQKTGGGLAGYVGGEHNPFVMTSDPNARKFSVDGITLPGGLTADRFARRRRMLDRFDRWQQTVEAQAGESLAMDRFYEKAFGIVTSPQAKRAFDLSEEDATLRDRYGRNTFGQSCLLARRLVEAGVRFVTVSSGGWDTHQNNFTSLRKNLLPHLDAGYSALLADLDQRGLLEETIVVWMGDFGRTPKINSAAGRDHWAGSMTFCLGGGGIRVGEVLGKSDRNAEQPTTKMVQAEDIAATVFDRLGIPMDTRYVAPDGRPFPVNPGGRVLEELCA</sequence>
<protein>
    <recommendedName>
        <fullName evidence="3">Sulfatase</fullName>
    </recommendedName>
</protein>
<gene>
    <name evidence="1" type="ORF">OJF2_77920</name>
</gene>
<dbReference type="PANTHER" id="PTHR43737">
    <property type="entry name" value="BLL7424 PROTEIN"/>
    <property type="match status" value="1"/>
</dbReference>
<dbReference type="OrthoDB" id="127333at2"/>
<evidence type="ECO:0008006" key="3">
    <source>
        <dbReference type="Google" id="ProtNLM"/>
    </source>
</evidence>